<dbReference type="Proteomes" id="UP001148662">
    <property type="component" value="Unassembled WGS sequence"/>
</dbReference>
<accession>A0ACC1T913</accession>
<protein>
    <submittedName>
        <fullName evidence="1">Uncharacterized protein</fullName>
    </submittedName>
</protein>
<evidence type="ECO:0000313" key="2">
    <source>
        <dbReference type="Proteomes" id="UP001148662"/>
    </source>
</evidence>
<name>A0ACC1T913_9APHY</name>
<proteinExistence type="predicted"/>
<gene>
    <name evidence="1" type="ORF">NM688_g2323</name>
</gene>
<comment type="caution">
    <text evidence="1">The sequence shown here is derived from an EMBL/GenBank/DDBJ whole genome shotgun (WGS) entry which is preliminary data.</text>
</comment>
<keyword evidence="2" id="KW-1185">Reference proteome</keyword>
<sequence>MSIATTSTAKSSAIWFADGDVILRTDDSLFRVHGNTLRKQSSVLEEMLQAADKDGSVYEDCPVIRLHDTGDDMRAFLSAVYTPSYRPKGRSDAEVKDLIAILRLSTKYSALLLREQVVSVLSRQFPPTLRRWDSRTYNVHFERNAYAIANVIRESNLYRLLPTVLLHCCLRLTANMLLGFGPMDAAQDLDAVNKRAVLFAQPYLSHQILQDVFPNFYDFDLEVYGCHDALRCCRSKGKLVSWMKASPFMWCYATSTMETFLKKFEFCQTCSRMYMKCYAEGRQKIWDDLPQQFSLPPWDAANEGDRYHSS</sequence>
<organism evidence="1 2">
    <name type="scientific">Phlebia brevispora</name>
    <dbReference type="NCBI Taxonomy" id="194682"/>
    <lineage>
        <taxon>Eukaryota</taxon>
        <taxon>Fungi</taxon>
        <taxon>Dikarya</taxon>
        <taxon>Basidiomycota</taxon>
        <taxon>Agaricomycotina</taxon>
        <taxon>Agaricomycetes</taxon>
        <taxon>Polyporales</taxon>
        <taxon>Meruliaceae</taxon>
        <taxon>Phlebia</taxon>
    </lineage>
</organism>
<dbReference type="EMBL" id="JANHOG010000289">
    <property type="protein sequence ID" value="KAJ3555905.1"/>
    <property type="molecule type" value="Genomic_DNA"/>
</dbReference>
<evidence type="ECO:0000313" key="1">
    <source>
        <dbReference type="EMBL" id="KAJ3555905.1"/>
    </source>
</evidence>
<reference evidence="1" key="1">
    <citation type="submission" date="2022-07" db="EMBL/GenBank/DDBJ databases">
        <title>Genome Sequence of Phlebia brevispora.</title>
        <authorList>
            <person name="Buettner E."/>
        </authorList>
    </citation>
    <scope>NUCLEOTIDE SEQUENCE</scope>
    <source>
        <strain evidence="1">MPL23</strain>
    </source>
</reference>